<dbReference type="SUPFAM" id="SSF52540">
    <property type="entry name" value="P-loop containing nucleoside triphosphate hydrolases"/>
    <property type="match status" value="1"/>
</dbReference>
<feature type="domain" description="AAA" evidence="1">
    <location>
        <begin position="25"/>
        <end position="154"/>
    </location>
</feature>
<comment type="caution">
    <text evidence="3">The sequence shown here is derived from an EMBL/GenBank/DDBJ whole genome shotgun (WGS) entry which is preliminary data.</text>
</comment>
<sequence>MNEPLYRRERYLKKIRPYYDADDIIKVVTGVRRCGKSCLMRSIADELLERGVPEKDIVFIDLDSRRLRNVRTPDQLEEAIEARLEDDDPKYLFIDEVQNVAGFEEVINAYRNDGGFSLFVTGSNSYLLSGDLATKLTGRYVEFDMFTLGFSEYLQMKEHLGQTLESDAQEFETWLKEGGFPRSLGFSDPQAKEAYTKDVVDQIIEKDIRARKKIRNTVAFERSMAYAINNFAATTNLSNVVDYLRNVEHITVKHQTLSGYLGLLESAKLLYRCPRFDLKSRRSLRGEEKYYLADPAIYRARNTDARLNYGPALENALFIHLLSKGCSVSVGRIGKLECDFIVRKGDEYAYVQVAMTVADPRVEEREYAPFSKINDGWPRYLFTLDPLRSQRDGVRHLNLMDFLKADEDLL</sequence>
<dbReference type="InterPro" id="IPR027417">
    <property type="entry name" value="P-loop_NTPase"/>
</dbReference>
<accession>A0A369LE88</accession>
<evidence type="ECO:0000259" key="1">
    <source>
        <dbReference type="Pfam" id="PF13173"/>
    </source>
</evidence>
<gene>
    <name evidence="3" type="ORF">C1881_06740</name>
</gene>
<evidence type="ECO:0000313" key="3">
    <source>
        <dbReference type="EMBL" id="RDB57961.1"/>
    </source>
</evidence>
<dbReference type="PANTHER" id="PTHR33295">
    <property type="entry name" value="ATPASE"/>
    <property type="match status" value="1"/>
</dbReference>
<dbReference type="Proteomes" id="UP000253975">
    <property type="component" value="Unassembled WGS sequence"/>
</dbReference>
<dbReference type="PANTHER" id="PTHR33295:SF20">
    <property type="entry name" value="ATPASE"/>
    <property type="match status" value="1"/>
</dbReference>
<protein>
    <submittedName>
        <fullName evidence="3">ATPase</fullName>
    </submittedName>
</protein>
<feature type="domain" description="DUF4143" evidence="2">
    <location>
        <begin position="205"/>
        <end position="353"/>
    </location>
</feature>
<dbReference type="AlphaFoldDB" id="A0A369LE88"/>
<evidence type="ECO:0000313" key="4">
    <source>
        <dbReference type="Proteomes" id="UP000253975"/>
    </source>
</evidence>
<dbReference type="Pfam" id="PF13173">
    <property type="entry name" value="AAA_14"/>
    <property type="match status" value="1"/>
</dbReference>
<dbReference type="Gene3D" id="3.40.50.300">
    <property type="entry name" value="P-loop containing nucleotide triphosphate hydrolases"/>
    <property type="match status" value="1"/>
</dbReference>
<evidence type="ECO:0000259" key="2">
    <source>
        <dbReference type="Pfam" id="PF13635"/>
    </source>
</evidence>
<proteinExistence type="predicted"/>
<dbReference type="InterPro" id="IPR041682">
    <property type="entry name" value="AAA_14"/>
</dbReference>
<dbReference type="EMBL" id="PPTO01000010">
    <property type="protein sequence ID" value="RDB57961.1"/>
    <property type="molecule type" value="Genomic_DNA"/>
</dbReference>
<name>A0A369LE88_9ACTN</name>
<dbReference type="RefSeq" id="WP_114615765.1">
    <property type="nucleotide sequence ID" value="NZ_PPTO01000010.1"/>
</dbReference>
<organism evidence="3 4">
    <name type="scientific">Slackia isoflavoniconvertens</name>
    <dbReference type="NCBI Taxonomy" id="572010"/>
    <lineage>
        <taxon>Bacteria</taxon>
        <taxon>Bacillati</taxon>
        <taxon>Actinomycetota</taxon>
        <taxon>Coriobacteriia</taxon>
        <taxon>Eggerthellales</taxon>
        <taxon>Eggerthellaceae</taxon>
        <taxon>Slackia</taxon>
    </lineage>
</organism>
<dbReference type="InterPro" id="IPR025420">
    <property type="entry name" value="DUF4143"/>
</dbReference>
<dbReference type="Pfam" id="PF13635">
    <property type="entry name" value="DUF4143"/>
    <property type="match status" value="1"/>
</dbReference>
<reference evidence="3 4" key="1">
    <citation type="journal article" date="2018" name="Elife">
        <title>Discovery and characterization of a prevalent human gut bacterial enzyme sufficient for the inactivation of a family of plant toxins.</title>
        <authorList>
            <person name="Koppel N."/>
            <person name="Bisanz J.E."/>
            <person name="Pandelia M.E."/>
            <person name="Turnbaugh P.J."/>
            <person name="Balskus E.P."/>
        </authorList>
    </citation>
    <scope>NUCLEOTIDE SEQUENCE [LARGE SCALE GENOMIC DNA]</scope>
    <source>
        <strain evidence="3 4">OB21 GAM31</strain>
    </source>
</reference>